<dbReference type="FunFam" id="1.20.58.60:FF:000019">
    <property type="entry name" value="Spectrin beta chain"/>
    <property type="match status" value="1"/>
</dbReference>
<dbReference type="PRINTS" id="PR00683">
    <property type="entry name" value="SPECTRINPH"/>
</dbReference>
<keyword evidence="8" id="KW-0175">Coiled coil</keyword>
<feature type="compositionally biased region" description="Polar residues" evidence="9">
    <location>
        <begin position="612"/>
        <end position="624"/>
    </location>
</feature>
<dbReference type="InterPro" id="IPR001849">
    <property type="entry name" value="PH_domain"/>
</dbReference>
<evidence type="ECO:0000256" key="5">
    <source>
        <dbReference type="ARBA" id="ARBA00022737"/>
    </source>
</evidence>
<dbReference type="GO" id="GO:0005737">
    <property type="term" value="C:cytoplasm"/>
    <property type="evidence" value="ECO:0007669"/>
    <property type="project" value="UniProtKB-ARBA"/>
</dbReference>
<dbReference type="Gene3D" id="1.20.58.60">
    <property type="match status" value="3"/>
</dbReference>
<dbReference type="InterPro" id="IPR041681">
    <property type="entry name" value="PH_9"/>
</dbReference>
<feature type="coiled-coil region" evidence="8">
    <location>
        <begin position="196"/>
        <end position="223"/>
    </location>
</feature>
<dbReference type="GO" id="GO:0016020">
    <property type="term" value="C:membrane"/>
    <property type="evidence" value="ECO:0007669"/>
    <property type="project" value="UniProtKB-ARBA"/>
</dbReference>
<comment type="similarity">
    <text evidence="2">Belongs to the spectrin family.</text>
</comment>
<dbReference type="SMART" id="SM00233">
    <property type="entry name" value="PH"/>
    <property type="match status" value="1"/>
</dbReference>
<dbReference type="CDD" id="cd10571">
    <property type="entry name" value="PH_beta_spectrin"/>
    <property type="match status" value="1"/>
</dbReference>
<feature type="region of interest" description="Disordered" evidence="9">
    <location>
        <begin position="600"/>
        <end position="644"/>
    </location>
</feature>
<dbReference type="GO" id="GO:0005543">
    <property type="term" value="F:phospholipid binding"/>
    <property type="evidence" value="ECO:0007669"/>
    <property type="project" value="InterPro"/>
</dbReference>
<dbReference type="CDD" id="cd00176">
    <property type="entry name" value="SPEC"/>
    <property type="match status" value="2"/>
</dbReference>
<protein>
    <recommendedName>
        <fullName evidence="10">PH domain-containing protein</fullName>
    </recommendedName>
</protein>
<evidence type="ECO:0000256" key="4">
    <source>
        <dbReference type="ARBA" id="ARBA00022490"/>
    </source>
</evidence>
<evidence type="ECO:0000259" key="10">
    <source>
        <dbReference type="PROSITE" id="PS50003"/>
    </source>
</evidence>
<evidence type="ECO:0000313" key="12">
    <source>
        <dbReference type="Proteomes" id="UP000694523"/>
    </source>
</evidence>
<evidence type="ECO:0000256" key="9">
    <source>
        <dbReference type="SAM" id="MobiDB-lite"/>
    </source>
</evidence>
<keyword evidence="6" id="KW-0009">Actin-binding</keyword>
<dbReference type="InterPro" id="IPR011993">
    <property type="entry name" value="PH-like_dom_sf"/>
</dbReference>
<dbReference type="Ensembl" id="ENSNMLT00000026640.1">
    <property type="protein sequence ID" value="ENSNMLP00000023805.1"/>
    <property type="gene ID" value="ENSNMLG00000015317.1"/>
</dbReference>
<feature type="domain" description="PH" evidence="10">
    <location>
        <begin position="491"/>
        <end position="601"/>
    </location>
</feature>
<keyword evidence="7" id="KW-0206">Cytoskeleton</keyword>
<accession>A0A8C6TQY4</accession>
<sequence>MFAEERPDGEAIIRRQSQVDKQYAGLKELAEDRRKKLDHTYQHFLLSREVEELEQWIAERDVVASSQEMGQDLDHVTLLRDKFREFARETGMVGQDRVDFVNMTIDELIEGGHSEAAKMAEWKDGINESWADLLELIDTRGQLLTASYDLLKYFDDGKELVAQINEKQNELPEDVGEDFSKAESFHRVHGAFERDITALGKQVQQYQETAARLHAQYAGEQAEAIAASERDVLQAWKSLLEASDGRRAQLVDTADKFKFFTMVRDLMAWMESIIQQIETQEKPRDVSSVELLQKYHQGIRSEIEARGAKFTGCIDLGKALLARKHRDSAEIKEKLVQLMEKRKEMMFKWTTDGTVLEVCQFARDASVAEAWLIAQEPYVSSRDLGHNVDEVEKLIKRHEAFEKSTATWEERFSALERLTTVRLYLETIVITAVPSTSQLEGTAGDTTVPIESEMKESRSLELDPSVSVPSLKEPERAFTLPLESLQSPAQAVLLEGLLGRKLDVEGTGKKASNRSWTNLYCVLRPGQLSVYKDAKSFGQGLTYHGEEPLTLTGAIWEILSNYKKKKHVAKLRLTDGSEYLFQCKDEEELQRWSQAIERAMEAPTEQGPLGAKTQSLPPVSSSTPESSAAKKDKEKKFSRFAKKK</sequence>
<dbReference type="Pfam" id="PF15410">
    <property type="entry name" value="PH_9"/>
    <property type="match status" value="1"/>
</dbReference>
<dbReference type="Pfam" id="PF00435">
    <property type="entry name" value="Spectrin"/>
    <property type="match status" value="4"/>
</dbReference>
<dbReference type="PROSITE" id="PS50003">
    <property type="entry name" value="PH_DOMAIN"/>
    <property type="match status" value="1"/>
</dbReference>
<reference evidence="11" key="1">
    <citation type="submission" date="2025-08" db="UniProtKB">
        <authorList>
            <consortium name="Ensembl"/>
        </authorList>
    </citation>
    <scope>IDENTIFICATION</scope>
</reference>
<evidence type="ECO:0000256" key="6">
    <source>
        <dbReference type="ARBA" id="ARBA00023203"/>
    </source>
</evidence>
<proteinExistence type="inferred from homology"/>
<dbReference type="AlphaFoldDB" id="A0A8C6TQY4"/>
<dbReference type="InterPro" id="IPR002017">
    <property type="entry name" value="Spectrin_repeat"/>
</dbReference>
<dbReference type="SUPFAM" id="SSF46966">
    <property type="entry name" value="Spectrin repeat"/>
    <property type="match status" value="3"/>
</dbReference>
<dbReference type="SMART" id="SM00150">
    <property type="entry name" value="SPEC"/>
    <property type="match status" value="4"/>
</dbReference>
<dbReference type="PANTHER" id="PTHR11915">
    <property type="entry name" value="SPECTRIN/FILAMIN RELATED CYTOSKELETAL PROTEIN"/>
    <property type="match status" value="1"/>
</dbReference>
<comment type="subcellular location">
    <subcellularLocation>
        <location evidence="1">Cytoplasm</location>
        <location evidence="1">Cytoskeleton</location>
    </subcellularLocation>
</comment>
<evidence type="ECO:0000256" key="1">
    <source>
        <dbReference type="ARBA" id="ARBA00004245"/>
    </source>
</evidence>
<organism evidence="11 12">
    <name type="scientific">Neogobius melanostomus</name>
    <name type="common">round goby</name>
    <dbReference type="NCBI Taxonomy" id="47308"/>
    <lineage>
        <taxon>Eukaryota</taxon>
        <taxon>Metazoa</taxon>
        <taxon>Chordata</taxon>
        <taxon>Craniata</taxon>
        <taxon>Vertebrata</taxon>
        <taxon>Euteleostomi</taxon>
        <taxon>Actinopterygii</taxon>
        <taxon>Neopterygii</taxon>
        <taxon>Teleostei</taxon>
        <taxon>Neoteleostei</taxon>
        <taxon>Acanthomorphata</taxon>
        <taxon>Gobiaria</taxon>
        <taxon>Gobiiformes</taxon>
        <taxon>Gobioidei</taxon>
        <taxon>Gobiidae</taxon>
        <taxon>Benthophilinae</taxon>
        <taxon>Neogobiini</taxon>
        <taxon>Neogobius</taxon>
    </lineage>
</organism>
<dbReference type="FunFam" id="1.20.58.60:FF:000011">
    <property type="entry name" value="Spectrin beta chain"/>
    <property type="match status" value="1"/>
</dbReference>
<evidence type="ECO:0000256" key="3">
    <source>
        <dbReference type="ARBA" id="ARBA00022467"/>
    </source>
</evidence>
<evidence type="ECO:0000313" key="11">
    <source>
        <dbReference type="Ensembl" id="ENSNMLP00000023805.1"/>
    </source>
</evidence>
<dbReference type="FunFam" id="2.30.29.30:FF:000024">
    <property type="entry name" value="Spectrin beta chain"/>
    <property type="match status" value="1"/>
</dbReference>
<feature type="compositionally biased region" description="Basic and acidic residues" evidence="9">
    <location>
        <begin position="628"/>
        <end position="637"/>
    </location>
</feature>
<keyword evidence="3" id="KW-0117">Actin capping</keyword>
<dbReference type="SUPFAM" id="SSF50729">
    <property type="entry name" value="PH domain-like"/>
    <property type="match status" value="1"/>
</dbReference>
<dbReference type="InterPro" id="IPR018159">
    <property type="entry name" value="Spectrin/alpha-actinin"/>
</dbReference>
<keyword evidence="12" id="KW-1185">Reference proteome</keyword>
<evidence type="ECO:0000256" key="2">
    <source>
        <dbReference type="ARBA" id="ARBA00006826"/>
    </source>
</evidence>
<dbReference type="GO" id="GO:0051693">
    <property type="term" value="P:actin filament capping"/>
    <property type="evidence" value="ECO:0007669"/>
    <property type="project" value="UniProtKB-KW"/>
</dbReference>
<dbReference type="GO" id="GO:0003779">
    <property type="term" value="F:actin binding"/>
    <property type="evidence" value="ECO:0007669"/>
    <property type="project" value="UniProtKB-KW"/>
</dbReference>
<dbReference type="Gene3D" id="2.30.29.30">
    <property type="entry name" value="Pleckstrin-homology domain (PH domain)/Phosphotyrosine-binding domain (PTB)"/>
    <property type="match status" value="1"/>
</dbReference>
<dbReference type="Proteomes" id="UP000694523">
    <property type="component" value="Unplaced"/>
</dbReference>
<dbReference type="GO" id="GO:0005856">
    <property type="term" value="C:cytoskeleton"/>
    <property type="evidence" value="ECO:0007669"/>
    <property type="project" value="UniProtKB-SubCell"/>
</dbReference>
<keyword evidence="5" id="KW-0677">Repeat</keyword>
<keyword evidence="4" id="KW-0963">Cytoplasm</keyword>
<evidence type="ECO:0000256" key="8">
    <source>
        <dbReference type="SAM" id="Coils"/>
    </source>
</evidence>
<name>A0A8C6TQY4_9GOBI</name>
<evidence type="ECO:0000256" key="7">
    <source>
        <dbReference type="ARBA" id="ARBA00023212"/>
    </source>
</evidence>
<reference evidence="11" key="2">
    <citation type="submission" date="2025-09" db="UniProtKB">
        <authorList>
            <consortium name="Ensembl"/>
        </authorList>
    </citation>
    <scope>IDENTIFICATION</scope>
</reference>
<dbReference type="InterPro" id="IPR001605">
    <property type="entry name" value="PH_dom-spectrin-type"/>
</dbReference>
<dbReference type="FunFam" id="1.20.58.60:FF:000018">
    <property type="entry name" value="Spectrin beta chain"/>
    <property type="match status" value="1"/>
</dbReference>